<accession>A0A3N1L027</accession>
<dbReference type="Gene3D" id="1.20.1260.30">
    <property type="match status" value="1"/>
</dbReference>
<comment type="catalytic activity">
    <reaction evidence="9">
        <text>a 2'-deoxyadenosine in DNA + S-adenosyl-L-methionine = an N(6)-methyl-2'-deoxyadenosine in DNA + S-adenosyl-L-homocysteine + H(+)</text>
        <dbReference type="Rhea" id="RHEA:15197"/>
        <dbReference type="Rhea" id="RHEA-COMP:12418"/>
        <dbReference type="Rhea" id="RHEA-COMP:12419"/>
        <dbReference type="ChEBI" id="CHEBI:15378"/>
        <dbReference type="ChEBI" id="CHEBI:57856"/>
        <dbReference type="ChEBI" id="CHEBI:59789"/>
        <dbReference type="ChEBI" id="CHEBI:90615"/>
        <dbReference type="ChEBI" id="CHEBI:90616"/>
        <dbReference type="EC" id="2.1.1.72"/>
    </reaction>
</comment>
<dbReference type="PROSITE" id="PS00092">
    <property type="entry name" value="N6_MTASE"/>
    <property type="match status" value="1"/>
</dbReference>
<dbReference type="InterPro" id="IPR000055">
    <property type="entry name" value="Restrct_endonuc_typeI_TRD"/>
</dbReference>
<dbReference type="Pfam" id="PF02384">
    <property type="entry name" value="N6_Mtase"/>
    <property type="match status" value="1"/>
</dbReference>
<proteinExistence type="inferred from homology"/>
<evidence type="ECO:0000256" key="8">
    <source>
        <dbReference type="ARBA" id="ARBA00023125"/>
    </source>
</evidence>
<feature type="domain" description="N6 adenine-specific DNA methyltransferase N-terminal" evidence="12">
    <location>
        <begin position="6"/>
        <end position="137"/>
    </location>
</feature>
<comment type="similarity">
    <text evidence="2">Belongs to the type-I restriction system S methylase family.</text>
</comment>
<dbReference type="PANTHER" id="PTHR42933:SF3">
    <property type="entry name" value="TYPE I RESTRICTION ENZYME MJAVIII METHYLASE SUBUNIT"/>
    <property type="match status" value="1"/>
</dbReference>
<evidence type="ECO:0000313" key="13">
    <source>
        <dbReference type="EMBL" id="ROP84389.1"/>
    </source>
</evidence>
<dbReference type="RefSeq" id="WP_170216580.1">
    <property type="nucleotide sequence ID" value="NZ_AP019700.1"/>
</dbReference>
<keyword evidence="7" id="KW-0680">Restriction system</keyword>
<evidence type="ECO:0000259" key="10">
    <source>
        <dbReference type="Pfam" id="PF01420"/>
    </source>
</evidence>
<name>A0A3N1L027_9PROT</name>
<keyword evidence="6" id="KW-0949">S-adenosyl-L-methionine</keyword>
<keyword evidence="5" id="KW-0808">Transferase</keyword>
<evidence type="ECO:0000259" key="12">
    <source>
        <dbReference type="Pfam" id="PF12161"/>
    </source>
</evidence>
<evidence type="ECO:0000256" key="4">
    <source>
        <dbReference type="ARBA" id="ARBA00022603"/>
    </source>
</evidence>
<dbReference type="GO" id="GO:0009307">
    <property type="term" value="P:DNA restriction-modification system"/>
    <property type="evidence" value="ECO:0007669"/>
    <property type="project" value="UniProtKB-KW"/>
</dbReference>
<dbReference type="GO" id="GO:0008170">
    <property type="term" value="F:N-methyltransferase activity"/>
    <property type="evidence" value="ECO:0007669"/>
    <property type="project" value="InterPro"/>
</dbReference>
<evidence type="ECO:0000256" key="5">
    <source>
        <dbReference type="ARBA" id="ARBA00022679"/>
    </source>
</evidence>
<dbReference type="InterPro" id="IPR029063">
    <property type="entry name" value="SAM-dependent_MTases_sf"/>
</dbReference>
<dbReference type="EMBL" id="RJKX01000015">
    <property type="protein sequence ID" value="ROP84389.1"/>
    <property type="molecule type" value="Genomic_DNA"/>
</dbReference>
<dbReference type="Gene3D" id="3.40.50.150">
    <property type="entry name" value="Vaccinia Virus protein VP39"/>
    <property type="match status" value="1"/>
</dbReference>
<protein>
    <recommendedName>
        <fullName evidence="3">site-specific DNA-methyltransferase (adenine-specific)</fullName>
        <ecNumber evidence="3">2.1.1.72</ecNumber>
    </recommendedName>
</protein>
<feature type="domain" description="DNA methylase adenine-specific" evidence="11">
    <location>
        <begin position="144"/>
        <end position="415"/>
    </location>
</feature>
<dbReference type="Proteomes" id="UP000278222">
    <property type="component" value="Unassembled WGS sequence"/>
</dbReference>
<dbReference type="InterPro" id="IPR044946">
    <property type="entry name" value="Restrct_endonuc_typeI_TRD_sf"/>
</dbReference>
<dbReference type="InterPro" id="IPR022749">
    <property type="entry name" value="D12N6_MeTrfase_N"/>
</dbReference>
<reference evidence="13 14" key="1">
    <citation type="submission" date="2018-11" db="EMBL/GenBank/DDBJ databases">
        <title>Genomic Encyclopedia of Type Strains, Phase IV (KMG-IV): sequencing the most valuable type-strain genomes for metagenomic binning, comparative biology and taxonomic classification.</title>
        <authorList>
            <person name="Goeker M."/>
        </authorList>
    </citation>
    <scope>NUCLEOTIDE SEQUENCE [LARGE SCALE GENOMIC DNA]</scope>
    <source>
        <strain evidence="13 14">DSM 5900</strain>
    </source>
</reference>
<feature type="domain" description="Type I restriction modification DNA specificity" evidence="10">
    <location>
        <begin position="520"/>
        <end position="674"/>
    </location>
</feature>
<evidence type="ECO:0000256" key="1">
    <source>
        <dbReference type="ARBA" id="ARBA00006594"/>
    </source>
</evidence>
<evidence type="ECO:0000313" key="14">
    <source>
        <dbReference type="Proteomes" id="UP000278222"/>
    </source>
</evidence>
<dbReference type="AlphaFoldDB" id="A0A3N1L027"/>
<dbReference type="InterPro" id="IPR038333">
    <property type="entry name" value="T1MK-like_N_sf"/>
</dbReference>
<gene>
    <name evidence="13" type="ORF">EDC65_3740</name>
</gene>
<keyword evidence="14" id="KW-1185">Reference proteome</keyword>
<dbReference type="CDD" id="cd17262">
    <property type="entry name" value="RMtype1_S_Aco12261I-TRD2-CR2"/>
    <property type="match status" value="1"/>
</dbReference>
<dbReference type="GO" id="GO:0032259">
    <property type="term" value="P:methylation"/>
    <property type="evidence" value="ECO:0007669"/>
    <property type="project" value="UniProtKB-KW"/>
</dbReference>
<evidence type="ECO:0000259" key="11">
    <source>
        <dbReference type="Pfam" id="PF02384"/>
    </source>
</evidence>
<dbReference type="GO" id="GO:0003677">
    <property type="term" value="F:DNA binding"/>
    <property type="evidence" value="ECO:0007669"/>
    <property type="project" value="UniProtKB-KW"/>
</dbReference>
<dbReference type="Pfam" id="PF12161">
    <property type="entry name" value="HsdM_N"/>
    <property type="match status" value="1"/>
</dbReference>
<evidence type="ECO:0000256" key="3">
    <source>
        <dbReference type="ARBA" id="ARBA00011900"/>
    </source>
</evidence>
<dbReference type="InterPro" id="IPR051537">
    <property type="entry name" value="DNA_Adenine_Mtase"/>
</dbReference>
<comment type="caution">
    <text evidence="13">The sequence shown here is derived from an EMBL/GenBank/DDBJ whole genome shotgun (WGS) entry which is preliminary data.</text>
</comment>
<dbReference type="SUPFAM" id="SSF53335">
    <property type="entry name" value="S-adenosyl-L-methionine-dependent methyltransferases"/>
    <property type="match status" value="1"/>
</dbReference>
<dbReference type="PANTHER" id="PTHR42933">
    <property type="entry name" value="SLR6095 PROTEIN"/>
    <property type="match status" value="1"/>
</dbReference>
<dbReference type="Pfam" id="PF01420">
    <property type="entry name" value="Methylase_S"/>
    <property type="match status" value="1"/>
</dbReference>
<comment type="similarity">
    <text evidence="1">Belongs to the N(4)/N(6)-methyltransferase family.</text>
</comment>
<dbReference type="InterPro" id="IPR002052">
    <property type="entry name" value="DNA_methylase_N6_adenine_CS"/>
</dbReference>
<dbReference type="PRINTS" id="PR00507">
    <property type="entry name" value="N12N6MTFRASE"/>
</dbReference>
<keyword evidence="4" id="KW-0489">Methyltransferase</keyword>
<dbReference type="InterPro" id="IPR003356">
    <property type="entry name" value="DNA_methylase_A-5"/>
</dbReference>
<sequence length="703" mass="79884">MLVGEIRSQIDSIWNDFWSGGVSNPLSVIEQITYLLFIKRLDELQSVEEHKANTLRAPLERRIFPEGADPRGEPYENLRWSRFRDKEPREMFRIVEEHVFPFIRERVAAEGSLARSMRDARFQIPTPALLAKAVDKLDHVRMGDRDTKGDVYEYMLGKIASAGQNGQFRTPRHIIALMTALMAPTPKDVICDPAAGTCGFLVAASEYLREHHAGLFRDDAQRRHFHEQAFHGFDFDPTMLRIGAMNMILHGVENPVIEYRDSLSEDIAGEKERYSLILANPPFAGSLDYEQTARDLQQVVKTKKTELLFLALFLRLLRTGGRAAVIVPDGVLFGSSKAHKELRRMLVEDHKLDAVISLPSGVFRPYAGVSTAILCFTKTGVGGTDHVWFYDMKADGLSLDDKRQELLPAEKLGPTPDADLTEAEHEKNNLPDILKRWMERDGAERERPRTAQSFCVPKKDIVHDGAYDLSINRYRQTLRVVVGDIGPAEIVETLKSLRDEIAEEFKNIERTATVAPSRRGWRRLRLDEVTECLDRLRKPVKESDRIPGTVPYYGANGQQGWIDRPIFNEDLVLVAEDGGFFDQPWRGVSYKISGPSWVNNHAHILRPIRSIIDVNYLHHALRNFDFTKYISGTTRSKLTQAQLNSTIILVPPIEEQVIIANEFDRIDALKMKLKSSLLVANTLDAAIQRQFFDYNDDLASPKT</sequence>
<evidence type="ECO:0000256" key="9">
    <source>
        <dbReference type="ARBA" id="ARBA00047942"/>
    </source>
</evidence>
<organism evidence="13 14">
    <name type="scientific">Stella humosa</name>
    <dbReference type="NCBI Taxonomy" id="94"/>
    <lineage>
        <taxon>Bacteria</taxon>
        <taxon>Pseudomonadati</taxon>
        <taxon>Pseudomonadota</taxon>
        <taxon>Alphaproteobacteria</taxon>
        <taxon>Rhodospirillales</taxon>
        <taxon>Stellaceae</taxon>
        <taxon>Stella</taxon>
    </lineage>
</organism>
<evidence type="ECO:0000256" key="2">
    <source>
        <dbReference type="ARBA" id="ARBA00010923"/>
    </source>
</evidence>
<evidence type="ECO:0000256" key="6">
    <source>
        <dbReference type="ARBA" id="ARBA00022691"/>
    </source>
</evidence>
<dbReference type="GO" id="GO:0009007">
    <property type="term" value="F:site-specific DNA-methyltransferase (adenine-specific) activity"/>
    <property type="evidence" value="ECO:0007669"/>
    <property type="project" value="UniProtKB-EC"/>
</dbReference>
<dbReference type="SUPFAM" id="SSF116734">
    <property type="entry name" value="DNA methylase specificity domain"/>
    <property type="match status" value="1"/>
</dbReference>
<keyword evidence="8" id="KW-0238">DNA-binding</keyword>
<dbReference type="EC" id="2.1.1.72" evidence="3"/>
<evidence type="ECO:0000256" key="7">
    <source>
        <dbReference type="ARBA" id="ARBA00022747"/>
    </source>
</evidence>
<dbReference type="Gene3D" id="3.90.220.20">
    <property type="entry name" value="DNA methylase specificity domains"/>
    <property type="match status" value="1"/>
</dbReference>